<feature type="compositionally biased region" description="Pro residues" evidence="1">
    <location>
        <begin position="169"/>
        <end position="184"/>
    </location>
</feature>
<feature type="compositionally biased region" description="Low complexity" evidence="1">
    <location>
        <begin position="144"/>
        <end position="168"/>
    </location>
</feature>
<organism evidence="4 5">
    <name type="scientific">Actinomyces naeslundii</name>
    <dbReference type="NCBI Taxonomy" id="1655"/>
    <lineage>
        <taxon>Bacteria</taxon>
        <taxon>Bacillati</taxon>
        <taxon>Actinomycetota</taxon>
        <taxon>Actinomycetes</taxon>
        <taxon>Actinomycetales</taxon>
        <taxon>Actinomycetaceae</taxon>
        <taxon>Actinomyces</taxon>
    </lineage>
</organism>
<feature type="region of interest" description="Disordered" evidence="1">
    <location>
        <begin position="37"/>
        <end position="257"/>
    </location>
</feature>
<evidence type="ECO:0000259" key="3">
    <source>
        <dbReference type="Pfam" id="PF25591"/>
    </source>
</evidence>
<dbReference type="EMBL" id="MSRR01000010">
    <property type="protein sequence ID" value="OMG36797.1"/>
    <property type="molecule type" value="Genomic_DNA"/>
</dbReference>
<keyword evidence="2" id="KW-0812">Transmembrane</keyword>
<dbReference type="Proteomes" id="UP000187035">
    <property type="component" value="Unassembled WGS sequence"/>
</dbReference>
<comment type="caution">
    <text evidence="4">The sequence shown here is derived from an EMBL/GenBank/DDBJ whole genome shotgun (WGS) entry which is preliminary data.</text>
</comment>
<evidence type="ECO:0000256" key="2">
    <source>
        <dbReference type="SAM" id="Phobius"/>
    </source>
</evidence>
<feature type="compositionally biased region" description="Low complexity" evidence="1">
    <location>
        <begin position="233"/>
        <end position="257"/>
    </location>
</feature>
<evidence type="ECO:0000313" key="4">
    <source>
        <dbReference type="EMBL" id="OMG36797.1"/>
    </source>
</evidence>
<protein>
    <recommendedName>
        <fullName evidence="3">Leucine rich repeat variant domain-containing protein</fullName>
    </recommendedName>
</protein>
<proteinExistence type="predicted"/>
<dbReference type="InterPro" id="IPR057893">
    <property type="entry name" value="LRV_2"/>
</dbReference>
<feature type="compositionally biased region" description="Gly residues" evidence="1">
    <location>
        <begin position="197"/>
        <end position="206"/>
    </location>
</feature>
<evidence type="ECO:0000256" key="1">
    <source>
        <dbReference type="SAM" id="MobiDB-lite"/>
    </source>
</evidence>
<keyword evidence="2" id="KW-0472">Membrane</keyword>
<sequence>MVLAGNRPDLRAVIVDNPGCSPELRAWVGRMGVVGSGRSGRSVVEADSIGGSSAGDSGGAGDFGDSVSMAPTGWEPSDIGLGDDPFGSVLGDPLMGSPLFDGGPGDGPDDADVVGSAGGDADRAARPARSGGQDRTSSRRTSRPHTAAARTASRTTPPRTSSPRTAAPRPAPAPSAPAPVPPGRPAGGGPVTSHRGYAGGAPGGPAGNPWAPGGMPGYGIVQPTVPPVPSGPPASVHGAGRYAAGPRPGGSPSSSVSGASLGKVVGWGLFILIFMLIRMLT</sequence>
<feature type="domain" description="Leucine rich repeat variant" evidence="3">
    <location>
        <begin position="3"/>
        <end position="32"/>
    </location>
</feature>
<dbReference type="AlphaFoldDB" id="A0A854D9E7"/>
<keyword evidence="2" id="KW-1133">Transmembrane helix</keyword>
<feature type="transmembrane region" description="Helical" evidence="2">
    <location>
        <begin position="261"/>
        <end position="280"/>
    </location>
</feature>
<reference evidence="4 5" key="1">
    <citation type="submission" date="2016-12" db="EMBL/GenBank/DDBJ databases">
        <title>Genomic comparison of strains in the 'Actinomyces naeslundii' group.</title>
        <authorList>
            <person name="Mughal S.R."/>
            <person name="Do T."/>
            <person name="Gilbert S.C."/>
            <person name="Witherden E.A."/>
            <person name="Didelot X."/>
            <person name="Beighton D."/>
        </authorList>
    </citation>
    <scope>NUCLEOTIDE SEQUENCE [LARGE SCALE GENOMIC DNA]</scope>
    <source>
        <strain evidence="4 5">NCTC 10301</strain>
    </source>
</reference>
<name>A0A854D9E7_ACTNA</name>
<feature type="compositionally biased region" description="Low complexity" evidence="1">
    <location>
        <begin position="39"/>
        <end position="51"/>
    </location>
</feature>
<evidence type="ECO:0000313" key="5">
    <source>
        <dbReference type="Proteomes" id="UP000187035"/>
    </source>
</evidence>
<feature type="compositionally biased region" description="Gly residues" evidence="1">
    <location>
        <begin position="52"/>
        <end position="62"/>
    </location>
</feature>
<dbReference type="Pfam" id="PF25591">
    <property type="entry name" value="LRV_2"/>
    <property type="match status" value="1"/>
</dbReference>
<gene>
    <name evidence="4" type="ORF">BKH33_06435</name>
</gene>
<accession>A0A854D9E7</accession>